<dbReference type="AlphaFoldDB" id="A0A0R1LY40"/>
<comment type="caution">
    <text evidence="1">The sequence shown here is derived from an EMBL/GenBank/DDBJ whole genome shotgun (WGS) entry which is preliminary data.</text>
</comment>
<sequence>MNGTHLSARLQTVADFVPTGARLADIGSDHAYLPVHLAKAGQLTHAIAGEVVKGPFENAEQEISLEGLTAVITARLADGLAAIKPEDQIDTVTIAGMGGTLIATILEQGKVHLNHHERLILQPNVGEDNVRRWLQANQYQIIAERILAEDGHIYEIIVADPVAQTVVYTDNELKFGPFLLTEKSPVLKAKWQRESQRLGQVIKTMQQAKHAPQTKIADFQAQQQLIQEVILDES</sequence>
<dbReference type="PIRSF" id="PIRSF018637">
    <property type="entry name" value="TrmK"/>
    <property type="match status" value="1"/>
</dbReference>
<dbReference type="Pfam" id="PF04816">
    <property type="entry name" value="TrmK"/>
    <property type="match status" value="1"/>
</dbReference>
<evidence type="ECO:0008006" key="3">
    <source>
        <dbReference type="Google" id="ProtNLM"/>
    </source>
</evidence>
<dbReference type="InterPro" id="IPR006901">
    <property type="entry name" value="TrmK"/>
</dbReference>
<evidence type="ECO:0000313" key="2">
    <source>
        <dbReference type="Proteomes" id="UP000051160"/>
    </source>
</evidence>
<evidence type="ECO:0000313" key="1">
    <source>
        <dbReference type="EMBL" id="KRK98132.1"/>
    </source>
</evidence>
<name>A0A0R1LY40_9LACO</name>
<dbReference type="Gene3D" id="3.40.50.150">
    <property type="entry name" value="Vaccinia Virus protein VP39"/>
    <property type="match status" value="1"/>
</dbReference>
<dbReference type="PANTHER" id="PTHR38451:SF1">
    <property type="entry name" value="TRNA (ADENINE(22)-N(1))-METHYLTRANSFERASE"/>
    <property type="match status" value="1"/>
</dbReference>
<dbReference type="PANTHER" id="PTHR38451">
    <property type="entry name" value="TRNA (ADENINE(22)-N(1))-METHYLTRANSFERASE"/>
    <property type="match status" value="1"/>
</dbReference>
<dbReference type="Gene3D" id="1.10.287.1890">
    <property type="match status" value="1"/>
</dbReference>
<organism evidence="1 2">
    <name type="scientific">Secundilactobacillus odoratitofui DSM 19909 = JCM 15043</name>
    <dbReference type="NCBI Taxonomy" id="1423776"/>
    <lineage>
        <taxon>Bacteria</taxon>
        <taxon>Bacillati</taxon>
        <taxon>Bacillota</taxon>
        <taxon>Bacilli</taxon>
        <taxon>Lactobacillales</taxon>
        <taxon>Lactobacillaceae</taxon>
        <taxon>Secundilactobacillus</taxon>
    </lineage>
</organism>
<dbReference type="InterPro" id="IPR029063">
    <property type="entry name" value="SAM-dependent_MTases_sf"/>
</dbReference>
<keyword evidence="2" id="KW-1185">Reference proteome</keyword>
<dbReference type="STRING" id="1423776.FD04_GL001110"/>
<dbReference type="PATRIC" id="fig|1423776.4.peg.1121"/>
<gene>
    <name evidence="1" type="ORF">FD04_GL001110</name>
</gene>
<dbReference type="Proteomes" id="UP000051160">
    <property type="component" value="Unassembled WGS sequence"/>
</dbReference>
<proteinExistence type="predicted"/>
<dbReference type="GO" id="GO:0160105">
    <property type="term" value="F:tRNA (adenine(22)-N1)-methyltransferase activity"/>
    <property type="evidence" value="ECO:0007669"/>
    <property type="project" value="InterPro"/>
</dbReference>
<dbReference type="SUPFAM" id="SSF53335">
    <property type="entry name" value="S-adenosyl-L-methionine-dependent methyltransferases"/>
    <property type="match status" value="1"/>
</dbReference>
<dbReference type="EMBL" id="AZEE01000028">
    <property type="protein sequence ID" value="KRK98132.1"/>
    <property type="molecule type" value="Genomic_DNA"/>
</dbReference>
<reference evidence="1 2" key="1">
    <citation type="journal article" date="2015" name="Genome Announc.">
        <title>Expanding the biotechnology potential of lactobacilli through comparative genomics of 213 strains and associated genera.</title>
        <authorList>
            <person name="Sun Z."/>
            <person name="Harris H.M."/>
            <person name="McCann A."/>
            <person name="Guo C."/>
            <person name="Argimon S."/>
            <person name="Zhang W."/>
            <person name="Yang X."/>
            <person name="Jeffery I.B."/>
            <person name="Cooney J.C."/>
            <person name="Kagawa T.F."/>
            <person name="Liu W."/>
            <person name="Song Y."/>
            <person name="Salvetti E."/>
            <person name="Wrobel A."/>
            <person name="Rasinkangas P."/>
            <person name="Parkhill J."/>
            <person name="Rea M.C."/>
            <person name="O'Sullivan O."/>
            <person name="Ritari J."/>
            <person name="Douillard F.P."/>
            <person name="Paul Ross R."/>
            <person name="Yang R."/>
            <person name="Briner A.E."/>
            <person name="Felis G.E."/>
            <person name="de Vos W.M."/>
            <person name="Barrangou R."/>
            <person name="Klaenhammer T.R."/>
            <person name="Caufield P.W."/>
            <person name="Cui Y."/>
            <person name="Zhang H."/>
            <person name="O'Toole P.W."/>
        </authorList>
    </citation>
    <scope>NUCLEOTIDE SEQUENCE [LARGE SCALE GENOMIC DNA]</scope>
    <source>
        <strain evidence="1 2">DSM 19909</strain>
    </source>
</reference>
<accession>A0A0R1LY40</accession>
<protein>
    <recommendedName>
        <fullName evidence="3">S-adenosyl-L-methionine-dependent methyltransferase</fullName>
    </recommendedName>
</protein>
<dbReference type="OrthoDB" id="5881184at2"/>
<dbReference type="RefSeq" id="WP_054700992.1">
    <property type="nucleotide sequence ID" value="NZ_AZEE01000028.1"/>
</dbReference>